<evidence type="ECO:0000256" key="5">
    <source>
        <dbReference type="ARBA" id="ARBA00023315"/>
    </source>
</evidence>
<dbReference type="GO" id="GO:0006629">
    <property type="term" value="P:lipid metabolic process"/>
    <property type="evidence" value="ECO:0007669"/>
    <property type="project" value="UniProtKB-KW"/>
</dbReference>
<keyword evidence="2" id="KW-0444">Lipid biosynthesis</keyword>
<dbReference type="EC" id="2.3.2.30" evidence="7"/>
<dbReference type="PANTHER" id="PTHR37323">
    <property type="entry name" value="GCN5-RELATED N-ACETYLTRANSFERASE"/>
    <property type="match status" value="1"/>
</dbReference>
<evidence type="ECO:0000256" key="1">
    <source>
        <dbReference type="ARBA" id="ARBA00005189"/>
    </source>
</evidence>
<reference evidence="11 12" key="1">
    <citation type="submission" date="2019-03" db="EMBL/GenBank/DDBJ databases">
        <title>Genomic Encyclopedia of Type Strains, Phase IV (KMG-IV): sequencing the most valuable type-strain genomes for metagenomic binning, comparative biology and taxonomic classification.</title>
        <authorList>
            <person name="Goeker M."/>
        </authorList>
    </citation>
    <scope>NUCLEOTIDE SEQUENCE [LARGE SCALE GENOMIC DNA]</scope>
    <source>
        <strain evidence="11 12">DSM 101688</strain>
    </source>
</reference>
<proteinExistence type="inferred from homology"/>
<comment type="similarity">
    <text evidence="6">Belongs to the acetyltransferase family. OlsB subfamily.</text>
</comment>
<evidence type="ECO:0000256" key="4">
    <source>
        <dbReference type="ARBA" id="ARBA00023098"/>
    </source>
</evidence>
<comment type="function">
    <text evidence="9">Catalyzes the first step in the biosynthesis of ornithine lipids, which are phosphorus-free membrane lipids. Catalyzes the 3-hydroxyacyl-acyl carrier protein-dependent acylation of ornithine to form lyso-ornithine lipid (LOL).</text>
</comment>
<evidence type="ECO:0000256" key="3">
    <source>
        <dbReference type="ARBA" id="ARBA00022679"/>
    </source>
</evidence>
<protein>
    <recommendedName>
        <fullName evidence="8">L-ornithine N(alpha)-acyltransferase</fullName>
        <ecNumber evidence="7">2.3.2.30</ecNumber>
    </recommendedName>
</protein>
<accession>A0A4R3JCQ6</accession>
<comment type="catalytic activity">
    <reaction evidence="10">
        <text>a (3R)-hydroxyacyl-[ACP] + L-ornithine = a lyso-ornithine lipid + holo-[ACP] + H(+)</text>
        <dbReference type="Rhea" id="RHEA:20633"/>
        <dbReference type="Rhea" id="RHEA-COMP:9685"/>
        <dbReference type="Rhea" id="RHEA-COMP:9945"/>
        <dbReference type="ChEBI" id="CHEBI:15378"/>
        <dbReference type="ChEBI" id="CHEBI:46911"/>
        <dbReference type="ChEBI" id="CHEBI:64479"/>
        <dbReference type="ChEBI" id="CHEBI:78827"/>
        <dbReference type="ChEBI" id="CHEBI:138482"/>
        <dbReference type="EC" id="2.3.2.30"/>
    </reaction>
    <physiologicalReaction direction="left-to-right" evidence="10">
        <dbReference type="Rhea" id="RHEA:20634"/>
    </physiologicalReaction>
</comment>
<evidence type="ECO:0000256" key="8">
    <source>
        <dbReference type="ARBA" id="ARBA00039866"/>
    </source>
</evidence>
<comment type="pathway">
    <text evidence="1">Lipid metabolism.</text>
</comment>
<dbReference type="GO" id="GO:0043810">
    <property type="term" value="F:ornithine-acyl [acyl carrier protein] N-acyltransferase activity"/>
    <property type="evidence" value="ECO:0007669"/>
    <property type="project" value="UniProtKB-EC"/>
</dbReference>
<keyword evidence="3 11" id="KW-0808">Transferase</keyword>
<dbReference type="EMBL" id="SLZW01000003">
    <property type="protein sequence ID" value="TCS63542.1"/>
    <property type="molecule type" value="Genomic_DNA"/>
</dbReference>
<dbReference type="PANTHER" id="PTHR37323:SF1">
    <property type="entry name" value="L-ORNITHINE N(ALPHA)-ACYLTRANSFERASE"/>
    <property type="match status" value="1"/>
</dbReference>
<dbReference type="OrthoDB" id="9787072at2"/>
<dbReference type="Proteomes" id="UP000295304">
    <property type="component" value="Unassembled WGS sequence"/>
</dbReference>
<keyword evidence="4" id="KW-0443">Lipid metabolism</keyword>
<dbReference type="Pfam" id="PF13444">
    <property type="entry name" value="Acetyltransf_5"/>
    <property type="match status" value="1"/>
</dbReference>
<evidence type="ECO:0000256" key="10">
    <source>
        <dbReference type="ARBA" id="ARBA00047785"/>
    </source>
</evidence>
<evidence type="ECO:0000256" key="6">
    <source>
        <dbReference type="ARBA" id="ARBA00038095"/>
    </source>
</evidence>
<keyword evidence="5 11" id="KW-0012">Acyltransferase</keyword>
<dbReference type="SUPFAM" id="SSF55729">
    <property type="entry name" value="Acyl-CoA N-acyltransferases (Nat)"/>
    <property type="match status" value="1"/>
</dbReference>
<evidence type="ECO:0000313" key="12">
    <source>
        <dbReference type="Proteomes" id="UP000295304"/>
    </source>
</evidence>
<evidence type="ECO:0000256" key="7">
    <source>
        <dbReference type="ARBA" id="ARBA00039058"/>
    </source>
</evidence>
<name>A0A4R3JCQ6_9PROT</name>
<dbReference type="Gene3D" id="3.40.630.30">
    <property type="match status" value="1"/>
</dbReference>
<evidence type="ECO:0000313" key="11">
    <source>
        <dbReference type="EMBL" id="TCS63542.1"/>
    </source>
</evidence>
<sequence>MDTLIFNTLEVRLAQNAAEIDAAQALRYRIFYQEMGALPTPAMRLSGRDCDPYDEICDHLLVIDRARSTLGAPCVVGTYRMLRRTIAEASAGFYSEDEFQLTPLFEHPGEVLELGRSCIDPDYRKRNTMQLLWRGIAEYINVHDIDIMFGCASIPGDDPTEMKLPLSYLHHYHKAPKTLRPRAVAHRYVDMDMIKKKRIDVKRALNELPPLIKGYLRLGGFIGDGAVIDHQFNTVDVCILVETTQVTEKYLRHYSRDKLPQHAAAPIRV</sequence>
<organism evidence="11 12">
    <name type="scientific">Varunaivibrio sulfuroxidans</name>
    <dbReference type="NCBI Taxonomy" id="1773489"/>
    <lineage>
        <taxon>Bacteria</taxon>
        <taxon>Pseudomonadati</taxon>
        <taxon>Pseudomonadota</taxon>
        <taxon>Alphaproteobacteria</taxon>
        <taxon>Rhodospirillales</taxon>
        <taxon>Magnetovibrionaceae</taxon>
        <taxon>Varunaivibrio</taxon>
    </lineage>
</organism>
<dbReference type="InterPro" id="IPR052351">
    <property type="entry name" value="Ornithine_N-alpha-AT"/>
</dbReference>
<dbReference type="AlphaFoldDB" id="A0A4R3JCQ6"/>
<dbReference type="RefSeq" id="WP_132938517.1">
    <property type="nucleotide sequence ID" value="NZ_CP119676.1"/>
</dbReference>
<gene>
    <name evidence="11" type="ORF">EDD55_103164</name>
</gene>
<dbReference type="InterPro" id="IPR016181">
    <property type="entry name" value="Acyl_CoA_acyltransferase"/>
</dbReference>
<evidence type="ECO:0000256" key="2">
    <source>
        <dbReference type="ARBA" id="ARBA00022516"/>
    </source>
</evidence>
<keyword evidence="12" id="KW-1185">Reference proteome</keyword>
<comment type="caution">
    <text evidence="11">The sequence shown here is derived from an EMBL/GenBank/DDBJ whole genome shotgun (WGS) entry which is preliminary data.</text>
</comment>
<evidence type="ECO:0000256" key="9">
    <source>
        <dbReference type="ARBA" id="ARBA00045724"/>
    </source>
</evidence>